<evidence type="ECO:0000313" key="1">
    <source>
        <dbReference type="EMBL" id="MCF4141221.1"/>
    </source>
</evidence>
<comment type="caution">
    <text evidence="1">The sequence shown here is derived from an EMBL/GenBank/DDBJ whole genome shotgun (WGS) entry which is preliminary data.</text>
</comment>
<proteinExistence type="predicted"/>
<protein>
    <recommendedName>
        <fullName evidence="3">DUF3352 domain-containing protein</fullName>
    </recommendedName>
</protein>
<organism evidence="1 2">
    <name type="scientific">Dethiosulfovibrio marinus</name>
    <dbReference type="NCBI Taxonomy" id="133532"/>
    <lineage>
        <taxon>Bacteria</taxon>
        <taxon>Thermotogati</taxon>
        <taxon>Synergistota</taxon>
        <taxon>Synergistia</taxon>
        <taxon>Synergistales</taxon>
        <taxon>Dethiosulfovibrionaceae</taxon>
        <taxon>Dethiosulfovibrio</taxon>
    </lineage>
</organism>
<evidence type="ECO:0000313" key="2">
    <source>
        <dbReference type="Proteomes" id="UP001200430"/>
    </source>
</evidence>
<evidence type="ECO:0008006" key="3">
    <source>
        <dbReference type="Google" id="ProtNLM"/>
    </source>
</evidence>
<dbReference type="Proteomes" id="UP001200430">
    <property type="component" value="Unassembled WGS sequence"/>
</dbReference>
<sequence>MVFAGEGDFFYDSSIGKLGLDFILKIDETEAIGHLSELFRFSDRMACCVLSPIGDEPFGCFAFRLDPLYGKDFDEGKLTDIVDRSFVGVSIAPFLEENHRGLILEGGELDNPLFCSFYEGLFILSSSRKGFRSMLEAIDGRMESFYSTWDVEPFWPGHLEISGGEQVFWSGRALSVMFSWRSDDDGGILRWRIAGAEDILPDLEPFEWENLPDLPFPLGMAVGSILPEPVIASSGGETTLLSAPFPGFVVHFLGNDTVNGIVRSLWTDVLSDFLSVDVSVESGGIALSPFPVVAINEGKGGTLGLLDPDSLRSFESSDMDDRLVDPWRNSVAWGYMNGPSFALFMEGMIKSGRILFTEEAESSIGMDSLVNLTRYLRPLCDISFVVTEIDEGVLRWTCF</sequence>
<accession>A0ABS9EL37</accession>
<keyword evidence="2" id="KW-1185">Reference proteome</keyword>
<dbReference type="RefSeq" id="WP_236097552.1">
    <property type="nucleotide sequence ID" value="NZ_JAKGUD010000001.1"/>
</dbReference>
<gene>
    <name evidence="1" type="ORF">L2W38_00105</name>
</gene>
<dbReference type="EMBL" id="JAKGUD010000001">
    <property type="protein sequence ID" value="MCF4141221.1"/>
    <property type="molecule type" value="Genomic_DNA"/>
</dbReference>
<reference evidence="1 2" key="1">
    <citation type="submission" date="2022-01" db="EMBL/GenBank/DDBJ databases">
        <title>Dethiosulfovibrio faecalis sp. nov., a novel proteolytic, non-sulfur-reducing bacterium isolated from a marine aquaculture solid waste bioreactor.</title>
        <authorList>
            <person name="Grabowski S."/>
            <person name="Apolinario E."/>
            <person name="Schneider N."/>
            <person name="Marshall C.W."/>
            <person name="Sowers K.R."/>
        </authorList>
    </citation>
    <scope>NUCLEOTIDE SEQUENCE [LARGE SCALE GENOMIC DNA]</scope>
    <source>
        <strain evidence="1 2">DSM 12537</strain>
    </source>
</reference>
<name>A0ABS9EL37_9BACT</name>